<evidence type="ECO:0000313" key="3">
    <source>
        <dbReference type="WBParaSite" id="PEQ_0000642501-mRNA-1"/>
    </source>
</evidence>
<name>A0A914RWN4_PAREQ</name>
<evidence type="ECO:0000256" key="1">
    <source>
        <dbReference type="SAM" id="MobiDB-lite"/>
    </source>
</evidence>
<reference evidence="3" key="1">
    <citation type="submission" date="2022-11" db="UniProtKB">
        <authorList>
            <consortium name="WormBaseParasite"/>
        </authorList>
    </citation>
    <scope>IDENTIFICATION</scope>
</reference>
<proteinExistence type="predicted"/>
<dbReference type="Proteomes" id="UP000887564">
    <property type="component" value="Unplaced"/>
</dbReference>
<dbReference type="AlphaFoldDB" id="A0A914RWN4"/>
<dbReference type="WBParaSite" id="PEQ_0000642501-mRNA-1">
    <property type="protein sequence ID" value="PEQ_0000642501-mRNA-1"/>
    <property type="gene ID" value="PEQ_0000642501"/>
</dbReference>
<accession>A0A914RWN4</accession>
<feature type="region of interest" description="Disordered" evidence="1">
    <location>
        <begin position="27"/>
        <end position="47"/>
    </location>
</feature>
<sequence>GEVGKESTCSTTISDQAPSCVATCSHYSDSQSVGSFGSSRGEEDFSDADDFTMEAKADELCVQEYPSDDPIRKGLMSRVHDRTYKKPDRERKYRCDEQGCGRTFYLPAKLRFISVLKVEASEHFQLISESSTSEKLSGDIAVSSASDPITNESVRDVVATVRILVQLMFLTPVQIPARLQVLLCIRQFSSVIVWTLMRALLIMRETLQ</sequence>
<organism evidence="2 3">
    <name type="scientific">Parascaris equorum</name>
    <name type="common">Equine roundworm</name>
    <dbReference type="NCBI Taxonomy" id="6256"/>
    <lineage>
        <taxon>Eukaryota</taxon>
        <taxon>Metazoa</taxon>
        <taxon>Ecdysozoa</taxon>
        <taxon>Nematoda</taxon>
        <taxon>Chromadorea</taxon>
        <taxon>Rhabditida</taxon>
        <taxon>Spirurina</taxon>
        <taxon>Ascaridomorpha</taxon>
        <taxon>Ascaridoidea</taxon>
        <taxon>Ascarididae</taxon>
        <taxon>Parascaris</taxon>
    </lineage>
</organism>
<keyword evidence="2" id="KW-1185">Reference proteome</keyword>
<protein>
    <submittedName>
        <fullName evidence="3">Uncharacterized protein</fullName>
    </submittedName>
</protein>
<evidence type="ECO:0000313" key="2">
    <source>
        <dbReference type="Proteomes" id="UP000887564"/>
    </source>
</evidence>
<feature type="compositionally biased region" description="Low complexity" evidence="1">
    <location>
        <begin position="28"/>
        <end position="39"/>
    </location>
</feature>